<dbReference type="EMBL" id="QBMP01000311">
    <property type="protein sequence ID" value="PZO46408.1"/>
    <property type="molecule type" value="Genomic_DNA"/>
</dbReference>
<dbReference type="Pfam" id="PF01381">
    <property type="entry name" value="HTH_3"/>
    <property type="match status" value="1"/>
</dbReference>
<name>A0A2W4YU44_9CYAN</name>
<organism evidence="2 3">
    <name type="scientific">Phormidesmis priestleyi</name>
    <dbReference type="NCBI Taxonomy" id="268141"/>
    <lineage>
        <taxon>Bacteria</taxon>
        <taxon>Bacillati</taxon>
        <taxon>Cyanobacteriota</taxon>
        <taxon>Cyanophyceae</taxon>
        <taxon>Leptolyngbyales</taxon>
        <taxon>Leptolyngbyaceae</taxon>
        <taxon>Phormidesmis</taxon>
    </lineage>
</organism>
<dbReference type="GO" id="GO:0003677">
    <property type="term" value="F:DNA binding"/>
    <property type="evidence" value="ECO:0007669"/>
    <property type="project" value="InterPro"/>
</dbReference>
<dbReference type="CDD" id="cd00093">
    <property type="entry name" value="HTH_XRE"/>
    <property type="match status" value="1"/>
</dbReference>
<protein>
    <submittedName>
        <fullName evidence="2">Transcriptional regulator</fullName>
    </submittedName>
</protein>
<proteinExistence type="predicted"/>
<dbReference type="Gene3D" id="1.10.260.40">
    <property type="entry name" value="lambda repressor-like DNA-binding domains"/>
    <property type="match status" value="1"/>
</dbReference>
<accession>A0A2W4YU44</accession>
<dbReference type="InterPro" id="IPR001387">
    <property type="entry name" value="Cro/C1-type_HTH"/>
</dbReference>
<sequence length="88" mass="9850">MQVIETVKVIRTLEIEVPSLGQKIKEARNKIKNEKGKTITDLASASGMSAQNWYRIENERQTLPEETLRLMEAALECSFGVSFGGAHE</sequence>
<reference evidence="2 3" key="2">
    <citation type="submission" date="2018-06" db="EMBL/GenBank/DDBJ databases">
        <title>Metagenomic assembly of (sub)arctic Cyanobacteria and their associated microbiome from non-axenic cultures.</title>
        <authorList>
            <person name="Baurain D."/>
        </authorList>
    </citation>
    <scope>NUCLEOTIDE SEQUENCE [LARGE SCALE GENOMIC DNA]</scope>
    <source>
        <strain evidence="2">ULC027bin1</strain>
    </source>
</reference>
<feature type="domain" description="HTH cro/C1-type" evidence="1">
    <location>
        <begin position="24"/>
        <end position="82"/>
    </location>
</feature>
<dbReference type="Proteomes" id="UP000249794">
    <property type="component" value="Unassembled WGS sequence"/>
</dbReference>
<dbReference type="SUPFAM" id="SSF47413">
    <property type="entry name" value="lambda repressor-like DNA-binding domains"/>
    <property type="match status" value="1"/>
</dbReference>
<dbReference type="SMART" id="SM00530">
    <property type="entry name" value="HTH_XRE"/>
    <property type="match status" value="1"/>
</dbReference>
<comment type="caution">
    <text evidence="2">The sequence shown here is derived from an EMBL/GenBank/DDBJ whole genome shotgun (WGS) entry which is preliminary data.</text>
</comment>
<evidence type="ECO:0000313" key="3">
    <source>
        <dbReference type="Proteomes" id="UP000249794"/>
    </source>
</evidence>
<dbReference type="PROSITE" id="PS50943">
    <property type="entry name" value="HTH_CROC1"/>
    <property type="match status" value="1"/>
</dbReference>
<evidence type="ECO:0000259" key="1">
    <source>
        <dbReference type="PROSITE" id="PS50943"/>
    </source>
</evidence>
<reference evidence="3" key="1">
    <citation type="submission" date="2018-04" db="EMBL/GenBank/DDBJ databases">
        <authorList>
            <person name="Cornet L."/>
        </authorList>
    </citation>
    <scope>NUCLEOTIDE SEQUENCE [LARGE SCALE GENOMIC DNA]</scope>
</reference>
<dbReference type="AlphaFoldDB" id="A0A2W4YU44"/>
<gene>
    <name evidence="2" type="ORF">DCF15_20335</name>
</gene>
<dbReference type="InterPro" id="IPR010982">
    <property type="entry name" value="Lambda_DNA-bd_dom_sf"/>
</dbReference>
<evidence type="ECO:0000313" key="2">
    <source>
        <dbReference type="EMBL" id="PZO46408.1"/>
    </source>
</evidence>